<organism evidence="2 3">
    <name type="scientific">Plectus sambesii</name>
    <dbReference type="NCBI Taxonomy" id="2011161"/>
    <lineage>
        <taxon>Eukaryota</taxon>
        <taxon>Metazoa</taxon>
        <taxon>Ecdysozoa</taxon>
        <taxon>Nematoda</taxon>
        <taxon>Chromadorea</taxon>
        <taxon>Plectida</taxon>
        <taxon>Plectina</taxon>
        <taxon>Plectoidea</taxon>
        <taxon>Plectidae</taxon>
        <taxon>Plectus</taxon>
    </lineage>
</organism>
<protein>
    <submittedName>
        <fullName evidence="3">Uncharacterized protein</fullName>
    </submittedName>
</protein>
<sequence length="273" mass="29104">MALGAQSAKPSRSLLPKSCRPEWATRNASQQDWELPPSTSSRDGSSGGAGLVLFAPGGPTQTRFLALRRSNVRDLMRRSSTTRRRPGAGRAATVEERSVNKLPPEPPNDVDDRRHTGGTRRDCRCKRGLEDRLSTAAAAPAPTLPPTSTDTVRPTDRQEHAGAAGNLGIIAFLSPPPVTANAGHWTMGSAQPCPFFIAVGAAVPGARQTIVSSRWRHPPALSASSFVALALSVNHSPRRLEAEIASAGAPIFRPALSPGHVSHHHHHRLRSVD</sequence>
<evidence type="ECO:0000256" key="1">
    <source>
        <dbReference type="SAM" id="MobiDB-lite"/>
    </source>
</evidence>
<feature type="compositionally biased region" description="Basic and acidic residues" evidence="1">
    <location>
        <begin position="110"/>
        <end position="133"/>
    </location>
</feature>
<reference evidence="3" key="1">
    <citation type="submission" date="2022-11" db="UniProtKB">
        <authorList>
            <consortium name="WormBaseParasite"/>
        </authorList>
    </citation>
    <scope>IDENTIFICATION</scope>
</reference>
<name>A0A914X0V1_9BILA</name>
<feature type="compositionally biased region" description="Low complexity" evidence="1">
    <location>
        <begin position="134"/>
        <end position="149"/>
    </location>
</feature>
<dbReference type="AlphaFoldDB" id="A0A914X0V1"/>
<accession>A0A914X0V1</accession>
<feature type="region of interest" description="Disordered" evidence="1">
    <location>
        <begin position="75"/>
        <end position="157"/>
    </location>
</feature>
<keyword evidence="2" id="KW-1185">Reference proteome</keyword>
<dbReference type="WBParaSite" id="PSAMB.scaffold5552size11426.g26897.t1">
    <property type="protein sequence ID" value="PSAMB.scaffold5552size11426.g26897.t1"/>
    <property type="gene ID" value="PSAMB.scaffold5552size11426.g26897"/>
</dbReference>
<proteinExistence type="predicted"/>
<dbReference type="Proteomes" id="UP000887566">
    <property type="component" value="Unplaced"/>
</dbReference>
<feature type="region of interest" description="Disordered" evidence="1">
    <location>
        <begin position="1"/>
        <end position="58"/>
    </location>
</feature>
<evidence type="ECO:0000313" key="2">
    <source>
        <dbReference type="Proteomes" id="UP000887566"/>
    </source>
</evidence>
<evidence type="ECO:0000313" key="3">
    <source>
        <dbReference type="WBParaSite" id="PSAMB.scaffold5552size11426.g26897.t1"/>
    </source>
</evidence>
<feature type="compositionally biased region" description="Polar residues" evidence="1">
    <location>
        <begin position="26"/>
        <end position="44"/>
    </location>
</feature>